<dbReference type="EMBL" id="CP104067">
    <property type="protein sequence ID" value="WAH43134.1"/>
    <property type="molecule type" value="Genomic_DNA"/>
</dbReference>
<name>A0ABY6ZJS7_9BACL</name>
<dbReference type="SMART" id="SM00267">
    <property type="entry name" value="GGDEF"/>
    <property type="match status" value="1"/>
</dbReference>
<dbReference type="Pfam" id="PF00990">
    <property type="entry name" value="GGDEF"/>
    <property type="match status" value="1"/>
</dbReference>
<dbReference type="SUPFAM" id="SSF55073">
    <property type="entry name" value="Nucleotide cyclase"/>
    <property type="match status" value="1"/>
</dbReference>
<dbReference type="Proteomes" id="UP001164761">
    <property type="component" value="Chromosome"/>
</dbReference>
<dbReference type="InterPro" id="IPR052163">
    <property type="entry name" value="DGC-Regulatory_Protein"/>
</dbReference>
<dbReference type="NCBIfam" id="TIGR00254">
    <property type="entry name" value="GGDEF"/>
    <property type="match status" value="1"/>
</dbReference>
<dbReference type="InterPro" id="IPR000160">
    <property type="entry name" value="GGDEF_dom"/>
</dbReference>
<protein>
    <submittedName>
        <fullName evidence="2">GGDEF domain-containing protein</fullName>
    </submittedName>
</protein>
<evidence type="ECO:0000313" key="3">
    <source>
        <dbReference type="Proteomes" id="UP001164761"/>
    </source>
</evidence>
<dbReference type="PANTHER" id="PTHR46663:SF2">
    <property type="entry name" value="GGDEF DOMAIN-CONTAINING PROTEIN"/>
    <property type="match status" value="1"/>
</dbReference>
<dbReference type="RefSeq" id="WP_268007009.1">
    <property type="nucleotide sequence ID" value="NZ_BSUT01000001.1"/>
</dbReference>
<dbReference type="PROSITE" id="PS50887">
    <property type="entry name" value="GGDEF"/>
    <property type="match status" value="1"/>
</dbReference>
<organism evidence="2 3">
    <name type="scientific">Alicyclobacillus fastidiosus</name>
    <dbReference type="NCBI Taxonomy" id="392011"/>
    <lineage>
        <taxon>Bacteria</taxon>
        <taxon>Bacillati</taxon>
        <taxon>Bacillota</taxon>
        <taxon>Bacilli</taxon>
        <taxon>Bacillales</taxon>
        <taxon>Alicyclobacillaceae</taxon>
        <taxon>Alicyclobacillus</taxon>
    </lineage>
</organism>
<dbReference type="InterPro" id="IPR029787">
    <property type="entry name" value="Nucleotide_cyclase"/>
</dbReference>
<evidence type="ECO:0000259" key="1">
    <source>
        <dbReference type="PROSITE" id="PS50887"/>
    </source>
</evidence>
<dbReference type="PANTHER" id="PTHR46663">
    <property type="entry name" value="DIGUANYLATE CYCLASE DGCT-RELATED"/>
    <property type="match status" value="1"/>
</dbReference>
<accession>A0ABY6ZJS7</accession>
<reference evidence="2" key="1">
    <citation type="submission" date="2022-08" db="EMBL/GenBank/DDBJ databases">
        <title>Alicyclobacillus fastidiosus DSM 17978, complete genome.</title>
        <authorList>
            <person name="Wang Q."/>
            <person name="Cai R."/>
            <person name="Wang Z."/>
        </authorList>
    </citation>
    <scope>NUCLEOTIDE SEQUENCE</scope>
    <source>
        <strain evidence="2">DSM 17978</strain>
    </source>
</reference>
<proteinExistence type="predicted"/>
<dbReference type="InterPro" id="IPR043128">
    <property type="entry name" value="Rev_trsase/Diguanyl_cyclase"/>
</dbReference>
<dbReference type="Gene3D" id="3.30.70.270">
    <property type="match status" value="1"/>
</dbReference>
<gene>
    <name evidence="2" type="ORF">NZD89_06970</name>
</gene>
<dbReference type="CDD" id="cd01949">
    <property type="entry name" value="GGDEF"/>
    <property type="match status" value="1"/>
</dbReference>
<evidence type="ECO:0000313" key="2">
    <source>
        <dbReference type="EMBL" id="WAH43134.1"/>
    </source>
</evidence>
<feature type="domain" description="GGDEF" evidence="1">
    <location>
        <begin position="1"/>
        <end position="97"/>
    </location>
</feature>
<sequence>MAKRLTDVVGERHIVARLGGDEFTILQTNIDNMVDWTSSIERIKNVISEPISIDGNTHYVHASVGVAFYPTDGSSVETLMRNADVAMYHAKKTKNQL</sequence>
<keyword evidence="3" id="KW-1185">Reference proteome</keyword>